<evidence type="ECO:0000256" key="6">
    <source>
        <dbReference type="ARBA" id="ARBA00022989"/>
    </source>
</evidence>
<evidence type="ECO:0000256" key="9">
    <source>
        <dbReference type="SAM" id="Phobius"/>
    </source>
</evidence>
<dbReference type="PANTHER" id="PTHR30477:SF3">
    <property type="entry name" value="METAL TRANSPORT SYSTEM MEMBRANE PROTEIN CT_069-RELATED"/>
    <property type="match status" value="1"/>
</dbReference>
<dbReference type="OrthoDB" id="9798540at2"/>
<keyword evidence="5 8" id="KW-0812">Transmembrane</keyword>
<protein>
    <submittedName>
        <fullName evidence="10">Zinc ABC transporter permease</fullName>
    </submittedName>
</protein>
<comment type="subcellular location">
    <subcellularLocation>
        <location evidence="1 8">Cell membrane</location>
        <topology evidence="1 8">Multi-pass membrane protein</topology>
    </subcellularLocation>
</comment>
<evidence type="ECO:0000256" key="3">
    <source>
        <dbReference type="ARBA" id="ARBA00022448"/>
    </source>
</evidence>
<feature type="transmembrane region" description="Helical" evidence="9">
    <location>
        <begin position="63"/>
        <end position="83"/>
    </location>
</feature>
<feature type="transmembrane region" description="Helical" evidence="9">
    <location>
        <begin position="95"/>
        <end position="113"/>
    </location>
</feature>
<dbReference type="EMBL" id="JRMW01000034">
    <property type="protein sequence ID" value="KGF04074.1"/>
    <property type="molecule type" value="Genomic_DNA"/>
</dbReference>
<feature type="transmembrane region" description="Helical" evidence="9">
    <location>
        <begin position="6"/>
        <end position="25"/>
    </location>
</feature>
<reference evidence="10 11" key="1">
    <citation type="submission" date="2014-07" db="EMBL/GenBank/DDBJ databases">
        <authorList>
            <person name="McCorrison J."/>
            <person name="Sanka R."/>
            <person name="Torralba M."/>
            <person name="Gillis M."/>
            <person name="Haft D.H."/>
            <person name="Methe B."/>
            <person name="Sutton G."/>
            <person name="Nelson K.E."/>
        </authorList>
    </citation>
    <scope>NUCLEOTIDE SEQUENCE [LARGE SCALE GENOMIC DNA]</scope>
    <source>
        <strain evidence="10 11">S7-1-13</strain>
    </source>
</reference>
<dbReference type="PANTHER" id="PTHR30477">
    <property type="entry name" value="ABC-TRANSPORTER METAL-BINDING PROTEIN"/>
    <property type="match status" value="1"/>
</dbReference>
<dbReference type="Gene3D" id="1.10.3470.10">
    <property type="entry name" value="ABC transporter involved in vitamin B12 uptake, BtuC"/>
    <property type="match status" value="1"/>
</dbReference>
<feature type="transmembrane region" description="Helical" evidence="9">
    <location>
        <begin position="253"/>
        <end position="275"/>
    </location>
</feature>
<dbReference type="SUPFAM" id="SSF81345">
    <property type="entry name" value="ABC transporter involved in vitamin B12 uptake, BtuC"/>
    <property type="match status" value="1"/>
</dbReference>
<dbReference type="Pfam" id="PF00950">
    <property type="entry name" value="ABC-3"/>
    <property type="match status" value="1"/>
</dbReference>
<sequence length="292" mass="31375">MDIFRNYSFIIVALGTVILAMATGIIGSISVLKGKSLIGDAIGHSTYPGIVLAFMLSMEKSPIILLLGAAIAGAISFFLIDIIANNSKIDLDATLAIVLSSFFGFGMVLKSFIQGNPTYAGVSQSGLKNYIFGQASYIMRNDVKIIFVVSIFSLLLLLAFYKEIKVYVFDEVYAKTIGINPVLMNTVILLATMLLITTGLKLVGAILISSMLIVPAITALQWTDKFHVMLIIAGLCGGISAFVGTYISTVYDGMSTGSTIILIMSFISLISMVVGPRGMRKMIVRKNYDGLS</sequence>
<dbReference type="AlphaFoldDB" id="A0A095Z6E2"/>
<dbReference type="Proteomes" id="UP000029579">
    <property type="component" value="Unassembled WGS sequence"/>
</dbReference>
<evidence type="ECO:0000256" key="5">
    <source>
        <dbReference type="ARBA" id="ARBA00022692"/>
    </source>
</evidence>
<comment type="similarity">
    <text evidence="2 8">Belongs to the ABC-3 integral membrane protein family.</text>
</comment>
<evidence type="ECO:0000256" key="7">
    <source>
        <dbReference type="ARBA" id="ARBA00023136"/>
    </source>
</evidence>
<comment type="caution">
    <text evidence="10">The sequence shown here is derived from an EMBL/GenBank/DDBJ whole genome shotgun (WGS) entry which is preliminary data.</text>
</comment>
<dbReference type="GO" id="GO:0043190">
    <property type="term" value="C:ATP-binding cassette (ABC) transporter complex"/>
    <property type="evidence" value="ECO:0007669"/>
    <property type="project" value="InterPro"/>
</dbReference>
<feature type="transmembrane region" description="Helical" evidence="9">
    <location>
        <begin position="173"/>
        <end position="196"/>
    </location>
</feature>
<dbReference type="InterPro" id="IPR001626">
    <property type="entry name" value="ABC_TroCD"/>
</dbReference>
<dbReference type="CDD" id="cd06550">
    <property type="entry name" value="TM_ABC_iron-siderophores_like"/>
    <property type="match status" value="1"/>
</dbReference>
<feature type="transmembrane region" description="Helical" evidence="9">
    <location>
        <begin position="143"/>
        <end position="161"/>
    </location>
</feature>
<keyword evidence="3 8" id="KW-0813">Transport</keyword>
<name>A0A095Z6E2_9FIRM</name>
<organism evidence="10 11">
    <name type="scientific">Anaerococcus lactolyticus S7-1-13</name>
    <dbReference type="NCBI Taxonomy" id="1284686"/>
    <lineage>
        <taxon>Bacteria</taxon>
        <taxon>Bacillati</taxon>
        <taxon>Bacillota</taxon>
        <taxon>Tissierellia</taxon>
        <taxon>Tissierellales</taxon>
        <taxon>Peptoniphilaceae</taxon>
        <taxon>Anaerococcus</taxon>
    </lineage>
</organism>
<evidence type="ECO:0000313" key="10">
    <source>
        <dbReference type="EMBL" id="KGF04074.1"/>
    </source>
</evidence>
<feature type="transmembrane region" description="Helical" evidence="9">
    <location>
        <begin position="202"/>
        <end position="220"/>
    </location>
</feature>
<keyword evidence="7 9" id="KW-0472">Membrane</keyword>
<dbReference type="RefSeq" id="WP_004827713.1">
    <property type="nucleotide sequence ID" value="NZ_JRMW01000034.1"/>
</dbReference>
<dbReference type="GO" id="GO:0055085">
    <property type="term" value="P:transmembrane transport"/>
    <property type="evidence" value="ECO:0007669"/>
    <property type="project" value="InterPro"/>
</dbReference>
<keyword evidence="4" id="KW-1003">Cell membrane</keyword>
<evidence type="ECO:0000256" key="2">
    <source>
        <dbReference type="ARBA" id="ARBA00008034"/>
    </source>
</evidence>
<evidence type="ECO:0000256" key="4">
    <source>
        <dbReference type="ARBA" id="ARBA00022475"/>
    </source>
</evidence>
<dbReference type="InterPro" id="IPR037294">
    <property type="entry name" value="ABC_BtuC-like"/>
</dbReference>
<evidence type="ECO:0000313" key="11">
    <source>
        <dbReference type="Proteomes" id="UP000029579"/>
    </source>
</evidence>
<evidence type="ECO:0000256" key="1">
    <source>
        <dbReference type="ARBA" id="ARBA00004651"/>
    </source>
</evidence>
<dbReference type="eggNOG" id="COG1108">
    <property type="taxonomic scope" value="Bacteria"/>
</dbReference>
<accession>A0A095Z6E2</accession>
<evidence type="ECO:0000256" key="8">
    <source>
        <dbReference type="RuleBase" id="RU003943"/>
    </source>
</evidence>
<keyword evidence="6 9" id="KW-1133">Transmembrane helix</keyword>
<proteinExistence type="inferred from homology"/>
<gene>
    <name evidence="10" type="ORF">HMPREF1630_05455</name>
</gene>
<dbReference type="GO" id="GO:0010043">
    <property type="term" value="P:response to zinc ion"/>
    <property type="evidence" value="ECO:0007669"/>
    <property type="project" value="TreeGrafter"/>
</dbReference>
<feature type="transmembrane region" description="Helical" evidence="9">
    <location>
        <begin position="227"/>
        <end position="247"/>
    </location>
</feature>